<evidence type="ECO:0000313" key="1">
    <source>
        <dbReference type="EMBL" id="KAH7977513.1"/>
    </source>
</evidence>
<dbReference type="Proteomes" id="UP000821865">
    <property type="component" value="Chromosome 1"/>
</dbReference>
<keyword evidence="2" id="KW-1185">Reference proteome</keyword>
<evidence type="ECO:0000313" key="2">
    <source>
        <dbReference type="Proteomes" id="UP000821865"/>
    </source>
</evidence>
<name>A0ACB8DT00_DERSI</name>
<organism evidence="1 2">
    <name type="scientific">Dermacentor silvarum</name>
    <name type="common">Tick</name>
    <dbReference type="NCBI Taxonomy" id="543639"/>
    <lineage>
        <taxon>Eukaryota</taxon>
        <taxon>Metazoa</taxon>
        <taxon>Ecdysozoa</taxon>
        <taxon>Arthropoda</taxon>
        <taxon>Chelicerata</taxon>
        <taxon>Arachnida</taxon>
        <taxon>Acari</taxon>
        <taxon>Parasitiformes</taxon>
        <taxon>Ixodida</taxon>
        <taxon>Ixodoidea</taxon>
        <taxon>Ixodidae</taxon>
        <taxon>Rhipicephalinae</taxon>
        <taxon>Dermacentor</taxon>
    </lineage>
</organism>
<sequence length="582" mass="64658">MTSTKRLRKVRGTIRASGSRNITLLTELLQNPDAEAREINRYVSLSKTKEAQVLKQDMEILDDIADEAIDSELESAADYNEKILFQSLMQSLSFLSGPLISGTLCRKKLQIARHKQPKVAACLLLCRKTRSAHRVIDPSRYQGFRCPHMQAICVEVREEGKQKQSTSQVRHSPKEPNDMSSRTIPTPAIPSASALATIENPQPHIPSCPLCNSRDHGIAESTANIPADEKRAKLRNAHCCYRCDTRDHVARFCRVSRSLACNKCQRRHLTVLCELSGAVARTANPGATEQRAASGPTSPTVTTASAGNGRAKREFRLELPQVRSCSPPLFDILSRLVATFFRSPQPSWKKPFKSQQVLDVFCIELPARPVLKPCLPSKQRSATAVALPLWARFYFNERVSLQQQSPEGGRLSLSPRNSGLHNHLRGETRAKEKTVKNVRLQPKPPPALRVDFGPPLQERDQPDIRLSLLCGGNETCLDECMKGESSRNSGDHNGQAVKGQCSVAVDVHVPSPTSTTGEGVWVRATWLELGEATGRKGRRVHADIAYAYRPTYLHRLSAAIAWRSRCALTEPQPRCVNLCWLL</sequence>
<accession>A0ACB8DT00</accession>
<protein>
    <submittedName>
        <fullName evidence="1">Uncharacterized protein</fullName>
    </submittedName>
</protein>
<gene>
    <name evidence="1" type="ORF">HPB49_002059</name>
</gene>
<proteinExistence type="predicted"/>
<reference evidence="1" key="1">
    <citation type="submission" date="2020-05" db="EMBL/GenBank/DDBJ databases">
        <title>Large-scale comparative analyses of tick genomes elucidate their genetic diversity and vector capacities.</title>
        <authorList>
            <person name="Jia N."/>
            <person name="Wang J."/>
            <person name="Shi W."/>
            <person name="Du L."/>
            <person name="Sun Y."/>
            <person name="Zhan W."/>
            <person name="Jiang J."/>
            <person name="Wang Q."/>
            <person name="Zhang B."/>
            <person name="Ji P."/>
            <person name="Sakyi L.B."/>
            <person name="Cui X."/>
            <person name="Yuan T."/>
            <person name="Jiang B."/>
            <person name="Yang W."/>
            <person name="Lam T.T.-Y."/>
            <person name="Chang Q."/>
            <person name="Ding S."/>
            <person name="Wang X."/>
            <person name="Zhu J."/>
            <person name="Ruan X."/>
            <person name="Zhao L."/>
            <person name="Wei J."/>
            <person name="Que T."/>
            <person name="Du C."/>
            <person name="Cheng J."/>
            <person name="Dai P."/>
            <person name="Han X."/>
            <person name="Huang E."/>
            <person name="Gao Y."/>
            <person name="Liu J."/>
            <person name="Shao H."/>
            <person name="Ye R."/>
            <person name="Li L."/>
            <person name="Wei W."/>
            <person name="Wang X."/>
            <person name="Wang C."/>
            <person name="Yang T."/>
            <person name="Huo Q."/>
            <person name="Li W."/>
            <person name="Guo W."/>
            <person name="Chen H."/>
            <person name="Zhou L."/>
            <person name="Ni X."/>
            <person name="Tian J."/>
            <person name="Zhou Y."/>
            <person name="Sheng Y."/>
            <person name="Liu T."/>
            <person name="Pan Y."/>
            <person name="Xia L."/>
            <person name="Li J."/>
            <person name="Zhao F."/>
            <person name="Cao W."/>
        </authorList>
    </citation>
    <scope>NUCLEOTIDE SEQUENCE</scope>
    <source>
        <strain evidence="1">Dsil-2018</strain>
    </source>
</reference>
<dbReference type="EMBL" id="CM023470">
    <property type="protein sequence ID" value="KAH7977513.1"/>
    <property type="molecule type" value="Genomic_DNA"/>
</dbReference>
<comment type="caution">
    <text evidence="1">The sequence shown here is derived from an EMBL/GenBank/DDBJ whole genome shotgun (WGS) entry which is preliminary data.</text>
</comment>